<gene>
    <name evidence="6" type="ORF">JS521_09890</name>
</gene>
<comment type="caution">
    <text evidence="6">The sequence shown here is derived from an EMBL/GenBank/DDBJ whole genome shotgun (WGS) entry which is preliminary data.</text>
</comment>
<name>A0ABS2HU18_9ACTN</name>
<dbReference type="PIRSF" id="PIRSF019543">
    <property type="entry name" value="Clavaminate_syn"/>
    <property type="match status" value="1"/>
</dbReference>
<reference evidence="6 7" key="1">
    <citation type="submission" date="2021-02" db="EMBL/GenBank/DDBJ databases">
        <title>Genome Streptomyces sp. RHZ10.</title>
        <authorList>
            <person name="Besaury L."/>
        </authorList>
    </citation>
    <scope>NUCLEOTIDE SEQUENCE [LARGE SCALE GENOMIC DNA]</scope>
    <source>
        <strain evidence="6 7">RHZ10</strain>
    </source>
</reference>
<dbReference type="InterPro" id="IPR003819">
    <property type="entry name" value="TauD/TfdA-like"/>
</dbReference>
<dbReference type="SUPFAM" id="SSF51197">
    <property type="entry name" value="Clavaminate synthase-like"/>
    <property type="match status" value="1"/>
</dbReference>
<evidence type="ECO:0000313" key="7">
    <source>
        <dbReference type="Proteomes" id="UP000712045"/>
    </source>
</evidence>
<evidence type="ECO:0000259" key="5">
    <source>
        <dbReference type="Pfam" id="PF02668"/>
    </source>
</evidence>
<evidence type="ECO:0000256" key="3">
    <source>
        <dbReference type="ARBA" id="ARBA00023002"/>
    </source>
</evidence>
<keyword evidence="2" id="KW-0479">Metal-binding</keyword>
<keyword evidence="4" id="KW-0408">Iron</keyword>
<proteinExistence type="inferred from homology"/>
<evidence type="ECO:0000313" key="6">
    <source>
        <dbReference type="EMBL" id="MBM7054165.1"/>
    </source>
</evidence>
<dbReference type="EMBL" id="JAFEUF010000034">
    <property type="protein sequence ID" value="MBM7054165.1"/>
    <property type="molecule type" value="Genomic_DNA"/>
</dbReference>
<dbReference type="Proteomes" id="UP000712045">
    <property type="component" value="Unassembled WGS sequence"/>
</dbReference>
<evidence type="ECO:0000256" key="1">
    <source>
        <dbReference type="ARBA" id="ARBA00008425"/>
    </source>
</evidence>
<comment type="similarity">
    <text evidence="1">Belongs to the clavaminate synthase family.</text>
</comment>
<keyword evidence="6" id="KW-0223">Dioxygenase</keyword>
<keyword evidence="3" id="KW-0560">Oxidoreductase</keyword>
<dbReference type="Gene3D" id="3.60.130.10">
    <property type="entry name" value="Clavaminate synthase-like"/>
    <property type="match status" value="1"/>
</dbReference>
<organism evidence="6 7">
    <name type="scientific">Streptomyces durocortorensis</name>
    <dbReference type="NCBI Taxonomy" id="2811104"/>
    <lineage>
        <taxon>Bacteria</taxon>
        <taxon>Bacillati</taxon>
        <taxon>Actinomycetota</taxon>
        <taxon>Actinomycetes</taxon>
        <taxon>Kitasatosporales</taxon>
        <taxon>Streptomycetaceae</taxon>
        <taxon>Streptomyces</taxon>
    </lineage>
</organism>
<evidence type="ECO:0000256" key="2">
    <source>
        <dbReference type="ARBA" id="ARBA00022723"/>
    </source>
</evidence>
<dbReference type="InterPro" id="IPR014503">
    <property type="entry name" value="Clavaminate_syn-like"/>
</dbReference>
<accession>A0ABS2HU18</accession>
<dbReference type="RefSeq" id="WP_205082338.1">
    <property type="nucleotide sequence ID" value="NZ_JAFEUF010000034.1"/>
</dbReference>
<dbReference type="InterPro" id="IPR042098">
    <property type="entry name" value="TauD-like_sf"/>
</dbReference>
<dbReference type="GO" id="GO:0051213">
    <property type="term" value="F:dioxygenase activity"/>
    <property type="evidence" value="ECO:0007669"/>
    <property type="project" value="UniProtKB-KW"/>
</dbReference>
<protein>
    <submittedName>
        <fullName evidence="6">TauD/TfdA family dioxygenase</fullName>
    </submittedName>
</protein>
<dbReference type="Pfam" id="PF02668">
    <property type="entry name" value="TauD"/>
    <property type="match status" value="1"/>
</dbReference>
<sequence length="335" mass="37114">MEALLVLTDSERSQLTERLETVEVSPYEDYLAFSDRVSKLVIDGGVPERLLRAADRIREERSSGVSEAHVLRNCPVDEDLPEIGNEDPSAEKKSHKATFIGEGFLELLAQITRTPLLSYANRFGGDFFIDVVAINKYLGQQTGYNGGEVVFHNDRTAHPVRADYITLLGMRCPPDDLVYTGFVAGRRLLAELSPETQQVLREPCFVTPFDVVSRDANTELDSTPSHPILSGVSSLRYLDTHTTAAGDAPVEAKDALLALKNALTRVPKQRHRMQQGDVLTFANQSALHNREQIEIQDSARALGRWLLKTYAFSDRAAADAHRDAWIDGIPGKVGD</sequence>
<evidence type="ECO:0000256" key="4">
    <source>
        <dbReference type="ARBA" id="ARBA00023004"/>
    </source>
</evidence>
<keyword evidence="7" id="KW-1185">Reference proteome</keyword>
<feature type="domain" description="TauD/TfdA-like" evidence="5">
    <location>
        <begin position="112"/>
        <end position="310"/>
    </location>
</feature>